<sequence length="108" mass="12142">MPKTKQITPKDWTNEFGKHKFHVDGNVLFCTSCNKAVNHTHSSTNEKRAIKTLKQTTVSGSFQHLTTAKEKRETVSDFVKMWVKADIPLYKVDQPAVGGAIPKSDQLN</sequence>
<accession>A0ABS2YFZ2</accession>
<name>A0ABS2YFZ2_POLSP</name>
<feature type="non-terminal residue" evidence="1">
    <location>
        <position position="108"/>
    </location>
</feature>
<keyword evidence="2" id="KW-1185">Reference proteome</keyword>
<evidence type="ECO:0000313" key="2">
    <source>
        <dbReference type="Proteomes" id="UP001166093"/>
    </source>
</evidence>
<organism evidence="1 2">
    <name type="scientific">Polyodon spathula</name>
    <name type="common">North American paddlefish</name>
    <name type="synonym">Squalus spathula</name>
    <dbReference type="NCBI Taxonomy" id="7913"/>
    <lineage>
        <taxon>Eukaryota</taxon>
        <taxon>Metazoa</taxon>
        <taxon>Chordata</taxon>
        <taxon>Craniata</taxon>
        <taxon>Vertebrata</taxon>
        <taxon>Euteleostomi</taxon>
        <taxon>Actinopterygii</taxon>
        <taxon>Chondrostei</taxon>
        <taxon>Acipenseriformes</taxon>
        <taxon>Polyodontidae</taxon>
        <taxon>Polyodon</taxon>
    </lineage>
</organism>
<dbReference type="Proteomes" id="UP001166093">
    <property type="component" value="Unassembled WGS sequence"/>
</dbReference>
<feature type="non-terminal residue" evidence="1">
    <location>
        <position position="1"/>
    </location>
</feature>
<comment type="caution">
    <text evidence="1">The sequence shown here is derived from an EMBL/GenBank/DDBJ whole genome shotgun (WGS) entry which is preliminary data.</text>
</comment>
<evidence type="ECO:0000313" key="1">
    <source>
        <dbReference type="EMBL" id="MBN3285363.1"/>
    </source>
</evidence>
<dbReference type="InterPro" id="IPR033375">
    <property type="entry name" value="Cggbp1"/>
</dbReference>
<protein>
    <submittedName>
        <fullName evidence="1">CGBP1 protein</fullName>
    </submittedName>
</protein>
<dbReference type="PANTHER" id="PTHR32344">
    <property type="entry name" value="U1-TYPE DOMAIN-CONTAINING PROTEIN"/>
    <property type="match status" value="1"/>
</dbReference>
<reference evidence="1" key="1">
    <citation type="journal article" date="2021" name="Cell">
        <title>Tracing the genetic footprints of vertebrate landing in non-teleost ray-finned fishes.</title>
        <authorList>
            <person name="Bi X."/>
            <person name="Wang K."/>
            <person name="Yang L."/>
            <person name="Pan H."/>
            <person name="Jiang H."/>
            <person name="Wei Q."/>
            <person name="Fang M."/>
            <person name="Yu H."/>
            <person name="Zhu C."/>
            <person name="Cai Y."/>
            <person name="He Y."/>
            <person name="Gan X."/>
            <person name="Zeng H."/>
            <person name="Yu D."/>
            <person name="Zhu Y."/>
            <person name="Jiang H."/>
            <person name="Qiu Q."/>
            <person name="Yang H."/>
            <person name="Zhang Y.E."/>
            <person name="Wang W."/>
            <person name="Zhu M."/>
            <person name="He S."/>
            <person name="Zhang G."/>
        </authorList>
    </citation>
    <scope>NUCLEOTIDE SEQUENCE</scope>
    <source>
        <strain evidence="1">Pddl_001</strain>
    </source>
</reference>
<dbReference type="PANTHER" id="PTHR32344:SF1">
    <property type="entry name" value="U1-TYPE DOMAIN-CONTAINING PROTEIN"/>
    <property type="match status" value="1"/>
</dbReference>
<gene>
    <name evidence="1" type="primary">Cggbp1_0</name>
    <name evidence="1" type="ORF">GTO93_0000340</name>
</gene>
<dbReference type="EMBL" id="JAAWVQ010146563">
    <property type="protein sequence ID" value="MBN3285363.1"/>
    <property type="molecule type" value="Genomic_DNA"/>
</dbReference>
<proteinExistence type="predicted"/>